<dbReference type="Pfam" id="PF01757">
    <property type="entry name" value="Acyl_transf_3"/>
    <property type="match status" value="1"/>
</dbReference>
<dbReference type="GO" id="GO:0016747">
    <property type="term" value="F:acyltransferase activity, transferring groups other than amino-acyl groups"/>
    <property type="evidence" value="ECO:0007669"/>
    <property type="project" value="InterPro"/>
</dbReference>
<accession>A0A2U8FTS8</accession>
<gene>
    <name evidence="3" type="ORF">DEH84_14275</name>
</gene>
<feature type="transmembrane region" description="Helical" evidence="1">
    <location>
        <begin position="157"/>
        <end position="177"/>
    </location>
</feature>
<dbReference type="EMBL" id="CP029210">
    <property type="protein sequence ID" value="AWI54459.1"/>
    <property type="molecule type" value="Genomic_DNA"/>
</dbReference>
<feature type="transmembrane region" description="Helical" evidence="1">
    <location>
        <begin position="224"/>
        <end position="241"/>
    </location>
</feature>
<feature type="transmembrane region" description="Helical" evidence="1">
    <location>
        <begin position="248"/>
        <end position="267"/>
    </location>
</feature>
<name>A0A2U8FTS8_9BURK</name>
<dbReference type="PANTHER" id="PTHR23028:SF53">
    <property type="entry name" value="ACYL_TRANSF_3 DOMAIN-CONTAINING PROTEIN"/>
    <property type="match status" value="1"/>
</dbReference>
<keyword evidence="1" id="KW-0812">Transmembrane</keyword>
<protein>
    <recommendedName>
        <fullName evidence="2">Acyltransferase 3 domain-containing protein</fullName>
    </recommendedName>
</protein>
<keyword evidence="1" id="KW-0472">Membrane</keyword>
<evidence type="ECO:0000256" key="1">
    <source>
        <dbReference type="SAM" id="Phobius"/>
    </source>
</evidence>
<dbReference type="Proteomes" id="UP000244892">
    <property type="component" value="Chromosome"/>
</dbReference>
<dbReference type="RefSeq" id="WP_109037453.1">
    <property type="nucleotide sequence ID" value="NZ_CP029210.1"/>
</dbReference>
<evidence type="ECO:0000259" key="2">
    <source>
        <dbReference type="Pfam" id="PF01757"/>
    </source>
</evidence>
<keyword evidence="4" id="KW-1185">Reference proteome</keyword>
<keyword evidence="1" id="KW-1133">Transmembrane helix</keyword>
<feature type="transmembrane region" description="Helical" evidence="1">
    <location>
        <begin position="279"/>
        <end position="300"/>
    </location>
</feature>
<dbReference type="AlphaFoldDB" id="A0A2U8FTS8"/>
<dbReference type="GO" id="GO:0009103">
    <property type="term" value="P:lipopolysaccharide biosynthetic process"/>
    <property type="evidence" value="ECO:0007669"/>
    <property type="project" value="TreeGrafter"/>
</dbReference>
<feature type="transmembrane region" description="Helical" evidence="1">
    <location>
        <begin position="12"/>
        <end position="28"/>
    </location>
</feature>
<dbReference type="InterPro" id="IPR050879">
    <property type="entry name" value="Acyltransferase_3"/>
</dbReference>
<dbReference type="GO" id="GO:0016020">
    <property type="term" value="C:membrane"/>
    <property type="evidence" value="ECO:0007669"/>
    <property type="project" value="TreeGrafter"/>
</dbReference>
<proteinExistence type="predicted"/>
<feature type="transmembrane region" description="Helical" evidence="1">
    <location>
        <begin position="347"/>
        <end position="368"/>
    </location>
</feature>
<sequence length="605" mass="67477">MKYRPEIDGLRALAVLPVIFSHAGFGAFKGGYVGVDIFFVISGFLITSILLEENLQASFSVVRFYERRARRILPALFLVMAVSSGLAWWSMLPDELENFGQSLFATSAFANNVLLMFTAGYWSLASDFKPLLHTWSLGVEEQFYIVFPLLLVACRRWSMGALAAMFGSIAVLSLAAAEWLSLTRSTMAFYLLPTRAWELLFGSLVAVGSKEVWGASLLAGAREPLSFVGLIMVLGAIFSFGESIRSPSLWLLVPTVGAVLIILFAYPGTFAHRVLASKIAVAVGLVSYSAYLWHQPLFAFARILSHEKPSDALMFGLCFATIALAYVSWRWVEQPFRRSGSPFGRRFIFTGAFLGSLAFSAFGLFLHFGKGIPERVFADSSVTRAGMYIGYNERAFERKVEYFQREGVSRVLVHGNSYARDFLNMNLEVFDTGSIEFVYRDDFAPCLDKLEGRSARLYEQADVIVYASGGMGPEVACAQRNAAIANAAGKRIFYLGGKHFGYNLNWLARVPQAERVLQTNAVVPAAWDEASQLRATVPQEIFLPIYERVIVQDRRMPITDEMGRILSPDRVHLTRDGAVYLGRRVLWDTAYEESIGRPGRKQTMR</sequence>
<evidence type="ECO:0000313" key="3">
    <source>
        <dbReference type="EMBL" id="AWI54459.1"/>
    </source>
</evidence>
<reference evidence="3 4" key="1">
    <citation type="submission" date="2018-05" db="EMBL/GenBank/DDBJ databases">
        <title>complete genome sequence of Aquabacterium olei NBRC 110486.</title>
        <authorList>
            <person name="Tang B."/>
            <person name="Chang J."/>
            <person name="Zhang L."/>
            <person name="Yang H."/>
        </authorList>
    </citation>
    <scope>NUCLEOTIDE SEQUENCE [LARGE SCALE GENOMIC DNA]</scope>
    <source>
        <strain evidence="3 4">NBRC 110486</strain>
    </source>
</reference>
<feature type="transmembrane region" description="Helical" evidence="1">
    <location>
        <begin position="34"/>
        <end position="51"/>
    </location>
</feature>
<dbReference type="PANTHER" id="PTHR23028">
    <property type="entry name" value="ACETYLTRANSFERASE"/>
    <property type="match status" value="1"/>
</dbReference>
<dbReference type="InterPro" id="IPR002656">
    <property type="entry name" value="Acyl_transf_3_dom"/>
</dbReference>
<feature type="transmembrane region" description="Helical" evidence="1">
    <location>
        <begin position="312"/>
        <end position="332"/>
    </location>
</feature>
<dbReference type="KEGG" id="aon:DEH84_14275"/>
<evidence type="ECO:0000313" key="4">
    <source>
        <dbReference type="Proteomes" id="UP000244892"/>
    </source>
</evidence>
<organism evidence="3 4">
    <name type="scientific">Aquabacterium olei</name>
    <dbReference type="NCBI Taxonomy" id="1296669"/>
    <lineage>
        <taxon>Bacteria</taxon>
        <taxon>Pseudomonadati</taxon>
        <taxon>Pseudomonadota</taxon>
        <taxon>Betaproteobacteria</taxon>
        <taxon>Burkholderiales</taxon>
        <taxon>Aquabacterium</taxon>
    </lineage>
</organism>
<feature type="transmembrane region" description="Helical" evidence="1">
    <location>
        <begin position="103"/>
        <end position="124"/>
    </location>
</feature>
<dbReference type="OrthoDB" id="9814807at2"/>
<feature type="domain" description="Acyltransferase 3" evidence="2">
    <location>
        <begin position="5"/>
        <end position="329"/>
    </location>
</feature>
<feature type="transmembrane region" description="Helical" evidence="1">
    <location>
        <begin position="72"/>
        <end position="91"/>
    </location>
</feature>